<name>A0ABW2SCA0_9BURK</name>
<gene>
    <name evidence="2" type="ORF">ACFQU0_11735</name>
</gene>
<dbReference type="GO" id="GO:0008168">
    <property type="term" value="F:methyltransferase activity"/>
    <property type="evidence" value="ECO:0007669"/>
    <property type="project" value="UniProtKB-KW"/>
</dbReference>
<feature type="domain" description="Methyltransferase FkbM" evidence="1">
    <location>
        <begin position="123"/>
        <end position="279"/>
    </location>
</feature>
<keyword evidence="2" id="KW-0489">Methyltransferase</keyword>
<evidence type="ECO:0000259" key="1">
    <source>
        <dbReference type="Pfam" id="PF05050"/>
    </source>
</evidence>
<reference evidence="3" key="1">
    <citation type="journal article" date="2019" name="Int. J. Syst. Evol. Microbiol.">
        <title>The Global Catalogue of Microorganisms (GCM) 10K type strain sequencing project: providing services to taxonomists for standard genome sequencing and annotation.</title>
        <authorList>
            <consortium name="The Broad Institute Genomics Platform"/>
            <consortium name="The Broad Institute Genome Sequencing Center for Infectious Disease"/>
            <person name="Wu L."/>
            <person name="Ma J."/>
        </authorList>
    </citation>
    <scope>NUCLEOTIDE SEQUENCE [LARGE SCALE GENOMIC DNA]</scope>
    <source>
        <strain evidence="3">CCUG 53903</strain>
    </source>
</reference>
<dbReference type="Gene3D" id="3.40.50.150">
    <property type="entry name" value="Vaccinia Virus protein VP39"/>
    <property type="match status" value="1"/>
</dbReference>
<keyword evidence="2" id="KW-0808">Transferase</keyword>
<dbReference type="EMBL" id="JBHTBZ010000032">
    <property type="protein sequence ID" value="MFC7461093.1"/>
    <property type="molecule type" value="Genomic_DNA"/>
</dbReference>
<protein>
    <submittedName>
        <fullName evidence="2">FkbM family methyltransferase</fullName>
    </submittedName>
</protein>
<dbReference type="GO" id="GO:0032259">
    <property type="term" value="P:methylation"/>
    <property type="evidence" value="ECO:0007669"/>
    <property type="project" value="UniProtKB-KW"/>
</dbReference>
<dbReference type="NCBIfam" id="TIGR01444">
    <property type="entry name" value="fkbM_fam"/>
    <property type="match status" value="1"/>
</dbReference>
<dbReference type="InterPro" id="IPR006342">
    <property type="entry name" value="FkbM_mtfrase"/>
</dbReference>
<dbReference type="RefSeq" id="WP_382200950.1">
    <property type="nucleotide sequence ID" value="NZ_JBHTBZ010000032.1"/>
</dbReference>
<keyword evidence="3" id="KW-1185">Reference proteome</keyword>
<evidence type="ECO:0000313" key="2">
    <source>
        <dbReference type="EMBL" id="MFC7461093.1"/>
    </source>
</evidence>
<proteinExistence type="predicted"/>
<dbReference type="SUPFAM" id="SSF53335">
    <property type="entry name" value="S-adenosyl-L-methionine-dependent methyltransferases"/>
    <property type="match status" value="1"/>
</dbReference>
<sequence>MANDPRDLDGSRLKQALLTLGRDPALRAELMQWLKRAEPHLHHSGSVRDDITGPIIDALHSEQDVYEKQLADGTRFRFLYRTKIARDFILADQERPSHVWEPQTTRLLQHLAAHCPGDVLIGGAYFGDHAAVLGVQLKGSGRLVHCFEPNSDQAAMLTTNAQLNALDNLRINELGLWHASSQRLRLDGFDSFANAVPAAGDEGFATITIDAYAEAQGRPIGVVMLDIEGAELNALQGAAGVLARDKPAVVFETHRDYVDWSAGLATTPICSLLSNAGYQLYAVRDFNTHQEMGTRCIELIPVDSVYLEGPPHGFNMLAIADATLITGNLFRQVKNVSPKLLRHKSPALHHPIEGMPE</sequence>
<comment type="caution">
    <text evidence="2">The sequence shown here is derived from an EMBL/GenBank/DDBJ whole genome shotgun (WGS) entry which is preliminary data.</text>
</comment>
<organism evidence="2 3">
    <name type="scientific">Hydrogenophaga defluvii</name>
    <dbReference type="NCBI Taxonomy" id="249410"/>
    <lineage>
        <taxon>Bacteria</taxon>
        <taxon>Pseudomonadati</taxon>
        <taxon>Pseudomonadota</taxon>
        <taxon>Betaproteobacteria</taxon>
        <taxon>Burkholderiales</taxon>
        <taxon>Comamonadaceae</taxon>
        <taxon>Hydrogenophaga</taxon>
    </lineage>
</organism>
<evidence type="ECO:0000313" key="3">
    <source>
        <dbReference type="Proteomes" id="UP001596457"/>
    </source>
</evidence>
<dbReference type="Pfam" id="PF05050">
    <property type="entry name" value="Methyltransf_21"/>
    <property type="match status" value="1"/>
</dbReference>
<accession>A0ABW2SCA0</accession>
<dbReference type="Proteomes" id="UP001596457">
    <property type="component" value="Unassembled WGS sequence"/>
</dbReference>
<dbReference type="InterPro" id="IPR029063">
    <property type="entry name" value="SAM-dependent_MTases_sf"/>
</dbReference>